<dbReference type="EMBL" id="JANPWB010000011">
    <property type="protein sequence ID" value="KAJ1129325.1"/>
    <property type="molecule type" value="Genomic_DNA"/>
</dbReference>
<gene>
    <name evidence="2" type="ORF">NDU88_007694</name>
    <name evidence="3" type="ORF">NDU88_007695</name>
    <name evidence="4" type="ORF">NDU88_007696</name>
</gene>
<dbReference type="EMBL" id="JANPWB010000011">
    <property type="protein sequence ID" value="KAJ1129324.1"/>
    <property type="molecule type" value="Genomic_DNA"/>
</dbReference>
<comment type="caution">
    <text evidence="3">The sequence shown here is derived from an EMBL/GenBank/DDBJ whole genome shotgun (WGS) entry which is preliminary data.</text>
</comment>
<dbReference type="Proteomes" id="UP001066276">
    <property type="component" value="Chromosome 7"/>
</dbReference>
<dbReference type="AlphaFoldDB" id="A0AAV7PQ37"/>
<accession>A0AAV7PQ37</accession>
<dbReference type="EMBL" id="JANPWB010000011">
    <property type="protein sequence ID" value="KAJ1129323.1"/>
    <property type="molecule type" value="Genomic_DNA"/>
</dbReference>
<proteinExistence type="predicted"/>
<reference evidence="3" key="1">
    <citation type="journal article" date="2022" name="bioRxiv">
        <title>Sequencing and chromosome-scale assembly of the giantPleurodeles waltlgenome.</title>
        <authorList>
            <person name="Brown T."/>
            <person name="Elewa A."/>
            <person name="Iarovenko S."/>
            <person name="Subramanian E."/>
            <person name="Araus A.J."/>
            <person name="Petzold A."/>
            <person name="Susuki M."/>
            <person name="Suzuki K.-i.T."/>
            <person name="Hayashi T."/>
            <person name="Toyoda A."/>
            <person name="Oliveira C."/>
            <person name="Osipova E."/>
            <person name="Leigh N.D."/>
            <person name="Simon A."/>
            <person name="Yun M.H."/>
        </authorList>
    </citation>
    <scope>NUCLEOTIDE SEQUENCE</scope>
    <source>
        <strain evidence="3">20211129_DDA</strain>
        <tissue evidence="3">Liver</tissue>
    </source>
</reference>
<evidence type="ECO:0000313" key="5">
    <source>
        <dbReference type="Proteomes" id="UP001066276"/>
    </source>
</evidence>
<organism evidence="3 5">
    <name type="scientific">Pleurodeles waltl</name>
    <name type="common">Iberian ribbed newt</name>
    <dbReference type="NCBI Taxonomy" id="8319"/>
    <lineage>
        <taxon>Eukaryota</taxon>
        <taxon>Metazoa</taxon>
        <taxon>Chordata</taxon>
        <taxon>Craniata</taxon>
        <taxon>Vertebrata</taxon>
        <taxon>Euteleostomi</taxon>
        <taxon>Amphibia</taxon>
        <taxon>Batrachia</taxon>
        <taxon>Caudata</taxon>
        <taxon>Salamandroidea</taxon>
        <taxon>Salamandridae</taxon>
        <taxon>Pleurodelinae</taxon>
        <taxon>Pleurodeles</taxon>
    </lineage>
</organism>
<feature type="region of interest" description="Disordered" evidence="1">
    <location>
        <begin position="132"/>
        <end position="156"/>
    </location>
</feature>
<sequence>MALPENASDQAPDNTMKHILQEIMAVSQRMEDMDFNISVLTAATKFICSDIARFRKRMASLELRITSDRSRRENVCFFGIPECMEGPVMKSFLRTTLPAFTGFNLIFHYNSIAWAQHAKTALRDLVPSLPASRDKNRHGSSLPQLAHMDPTHTRDTNMHSHRLFLENQ</sequence>
<evidence type="ECO:0000256" key="1">
    <source>
        <dbReference type="SAM" id="MobiDB-lite"/>
    </source>
</evidence>
<evidence type="ECO:0000313" key="2">
    <source>
        <dbReference type="EMBL" id="KAJ1129323.1"/>
    </source>
</evidence>
<evidence type="ECO:0000313" key="4">
    <source>
        <dbReference type="EMBL" id="KAJ1129325.1"/>
    </source>
</evidence>
<protein>
    <submittedName>
        <fullName evidence="3">Uncharacterized protein</fullName>
    </submittedName>
</protein>
<keyword evidence="5" id="KW-1185">Reference proteome</keyword>
<evidence type="ECO:0000313" key="3">
    <source>
        <dbReference type="EMBL" id="KAJ1129324.1"/>
    </source>
</evidence>
<name>A0AAV7PQ37_PLEWA</name>